<organism evidence="1 2">
    <name type="scientific">Thalassospira profundimaris</name>
    <dbReference type="NCBI Taxonomy" id="502049"/>
    <lineage>
        <taxon>Bacteria</taxon>
        <taxon>Pseudomonadati</taxon>
        <taxon>Pseudomonadota</taxon>
        <taxon>Alphaproteobacteria</taxon>
        <taxon>Rhodospirillales</taxon>
        <taxon>Thalassospiraceae</taxon>
        <taxon>Thalassospira</taxon>
    </lineage>
</organism>
<dbReference type="AlphaFoldDB" id="A0A367X7K4"/>
<evidence type="ECO:0000313" key="2">
    <source>
        <dbReference type="Proteomes" id="UP000252517"/>
    </source>
</evidence>
<reference evidence="1 2" key="1">
    <citation type="submission" date="2014-07" db="EMBL/GenBank/DDBJ databases">
        <title>Draft genome sequence of Thalassospira profundimaris S25-3-2.</title>
        <authorList>
            <person name="Lai Q."/>
            <person name="Shao Z."/>
        </authorList>
    </citation>
    <scope>NUCLEOTIDE SEQUENCE [LARGE SCALE GENOMIC DNA]</scope>
    <source>
        <strain evidence="1 2">S25-3-2</strain>
    </source>
</reference>
<gene>
    <name evidence="1" type="ORF">TH25_13755</name>
</gene>
<evidence type="ECO:0000313" key="1">
    <source>
        <dbReference type="EMBL" id="RCK48672.1"/>
    </source>
</evidence>
<dbReference type="Proteomes" id="UP000252517">
    <property type="component" value="Unassembled WGS sequence"/>
</dbReference>
<sequence length="73" mass="8032">MFRVPAKNALKIDLLRDKSAWVVKPSPAQVKKNAFKKVVYLHFSSSGCLFASWFGHIVAARRVLTGAICEGGL</sequence>
<dbReference type="EMBL" id="JPWH01000010">
    <property type="protein sequence ID" value="RCK48672.1"/>
    <property type="molecule type" value="Genomic_DNA"/>
</dbReference>
<accession>A0A367X7K4</accession>
<protein>
    <submittedName>
        <fullName evidence="1">Uncharacterized protein</fullName>
    </submittedName>
</protein>
<comment type="caution">
    <text evidence="1">The sequence shown here is derived from an EMBL/GenBank/DDBJ whole genome shotgun (WGS) entry which is preliminary data.</text>
</comment>
<proteinExistence type="predicted"/>
<name>A0A367X7K4_9PROT</name>